<accession>A0A4V2MJF2</accession>
<dbReference type="Gene3D" id="2.60.40.1740">
    <property type="entry name" value="hypothetical protein (bacova_03559)"/>
    <property type="match status" value="1"/>
</dbReference>
<protein>
    <submittedName>
        <fullName evidence="2">DUF1735 domain-containing protein</fullName>
    </submittedName>
</protein>
<dbReference type="EMBL" id="SJSK01000001">
    <property type="protein sequence ID" value="TCC94026.1"/>
    <property type="molecule type" value="Genomic_DNA"/>
</dbReference>
<dbReference type="AlphaFoldDB" id="A0A4V2MJF2"/>
<dbReference type="RefSeq" id="WP_131551890.1">
    <property type="nucleotide sequence ID" value="NZ_SJSK01000001.1"/>
</dbReference>
<organism evidence="2 3">
    <name type="scientific">Pedobacter frigiditerrae</name>
    <dbReference type="NCBI Taxonomy" id="2530452"/>
    <lineage>
        <taxon>Bacteria</taxon>
        <taxon>Pseudomonadati</taxon>
        <taxon>Bacteroidota</taxon>
        <taxon>Sphingobacteriia</taxon>
        <taxon>Sphingobacteriales</taxon>
        <taxon>Sphingobacteriaceae</taxon>
        <taxon>Pedobacter</taxon>
    </lineage>
</organism>
<dbReference type="InterPro" id="IPR013728">
    <property type="entry name" value="BT_3987-like_N"/>
</dbReference>
<gene>
    <name evidence="2" type="ORF">EZ428_04425</name>
</gene>
<sequence length="326" mass="34779">MKKYIFKSIGLLVAIATLSSCLKDDRLVLDPDKGTNVIEFQNPSDIAVHGSTYALYSIAFPIVTTPTEVPVTVSYSGPADGAPEDITVSVGLGDAATITQYNTENAKTFTLMDPAVYTINATSVVIPKGKKTATFTVSVKTSLFDLTKSYALPLKIKSVSSGTISSNFSNILLNLAAKNKFDGSYTYTSTIFANDRPTILQNTEFLYPVAYDIQLRTSGANSNGLWNGAFGDYLIPILSNTGGVSGFGSTNLQITFDPATNKVLSVVNGIAAPANGRAMSLDPAAPATTNYFDPVSHNVYLQFFMTQPGFAPTKIVAVLKYKGPRP</sequence>
<reference evidence="2 3" key="1">
    <citation type="submission" date="2019-02" db="EMBL/GenBank/DDBJ databases">
        <title>Pedobacter sp. RP-1-13 sp. nov., isolated from Arctic soil.</title>
        <authorList>
            <person name="Dahal R.H."/>
        </authorList>
    </citation>
    <scope>NUCLEOTIDE SEQUENCE [LARGE SCALE GENOMIC DNA]</scope>
    <source>
        <strain evidence="2 3">RP-1-13</strain>
    </source>
</reference>
<dbReference type="Proteomes" id="UP000292884">
    <property type="component" value="Unassembled WGS sequence"/>
</dbReference>
<dbReference type="Pfam" id="PF08522">
    <property type="entry name" value="BT_3987-like_N"/>
    <property type="match status" value="1"/>
</dbReference>
<comment type="caution">
    <text evidence="2">The sequence shown here is derived from an EMBL/GenBank/DDBJ whole genome shotgun (WGS) entry which is preliminary data.</text>
</comment>
<keyword evidence="3" id="KW-1185">Reference proteome</keyword>
<evidence type="ECO:0000313" key="3">
    <source>
        <dbReference type="Proteomes" id="UP000292884"/>
    </source>
</evidence>
<proteinExistence type="predicted"/>
<name>A0A4V2MJF2_9SPHI</name>
<evidence type="ECO:0000259" key="1">
    <source>
        <dbReference type="Pfam" id="PF08522"/>
    </source>
</evidence>
<evidence type="ECO:0000313" key="2">
    <source>
        <dbReference type="EMBL" id="TCC94026.1"/>
    </source>
</evidence>
<feature type="domain" description="BT-3987-like N-terminal" evidence="1">
    <location>
        <begin position="63"/>
        <end position="161"/>
    </location>
</feature>
<dbReference type="OrthoDB" id="740324at2"/>
<dbReference type="PROSITE" id="PS51257">
    <property type="entry name" value="PROKAR_LIPOPROTEIN"/>
    <property type="match status" value="1"/>
</dbReference>